<dbReference type="SMART" id="SM01294">
    <property type="entry name" value="PKS_PP_betabranch"/>
    <property type="match status" value="1"/>
</dbReference>
<comment type="caution">
    <text evidence="14">The sequence shown here is derived from an EMBL/GenBank/DDBJ whole genome shotgun (WGS) entry which is preliminary data.</text>
</comment>
<name>A0ABP6G1M9_9ACTN</name>
<dbReference type="Pfam" id="PF08242">
    <property type="entry name" value="Methyltransf_12"/>
    <property type="match status" value="1"/>
</dbReference>
<keyword evidence="8" id="KW-0012">Acyltransferase</keyword>
<dbReference type="Pfam" id="PF16197">
    <property type="entry name" value="KAsynt_C_assoc"/>
    <property type="match status" value="1"/>
</dbReference>
<dbReference type="SUPFAM" id="SSF53901">
    <property type="entry name" value="Thiolase-like"/>
    <property type="match status" value="1"/>
</dbReference>
<evidence type="ECO:0000313" key="14">
    <source>
        <dbReference type="EMBL" id="GAA2710772.1"/>
    </source>
</evidence>
<dbReference type="Pfam" id="PF08240">
    <property type="entry name" value="ADH_N"/>
    <property type="match status" value="1"/>
</dbReference>
<proteinExistence type="predicted"/>
<keyword evidence="4" id="KW-0808">Transferase</keyword>
<dbReference type="Gene3D" id="3.40.50.720">
    <property type="entry name" value="NAD(P)-binding Rossmann-like Domain"/>
    <property type="match status" value="3"/>
</dbReference>
<dbReference type="SMART" id="SM00822">
    <property type="entry name" value="PKS_KR"/>
    <property type="match status" value="1"/>
</dbReference>
<dbReference type="InterPro" id="IPR016035">
    <property type="entry name" value="Acyl_Trfase/lysoPLipase"/>
</dbReference>
<dbReference type="SMART" id="SM00829">
    <property type="entry name" value="PKS_ER"/>
    <property type="match status" value="1"/>
</dbReference>
<dbReference type="InterPro" id="IPR049552">
    <property type="entry name" value="PKS_DH_N"/>
</dbReference>
<dbReference type="InterPro" id="IPR032821">
    <property type="entry name" value="PKS_assoc"/>
</dbReference>
<dbReference type="SMART" id="SM00823">
    <property type="entry name" value="PKS_PP"/>
    <property type="match status" value="1"/>
</dbReference>
<evidence type="ECO:0000256" key="4">
    <source>
        <dbReference type="ARBA" id="ARBA00022679"/>
    </source>
</evidence>
<evidence type="ECO:0000259" key="11">
    <source>
        <dbReference type="PROSITE" id="PS50075"/>
    </source>
</evidence>
<feature type="active site" description="Proton acceptor; for dehydratase activity" evidence="9">
    <location>
        <position position="926"/>
    </location>
</feature>
<dbReference type="Proteomes" id="UP001500886">
    <property type="component" value="Unassembled WGS sequence"/>
</dbReference>
<dbReference type="Gene3D" id="3.90.180.10">
    <property type="entry name" value="Medium-chain alcohol dehydrogenases, catalytic domain"/>
    <property type="match status" value="1"/>
</dbReference>
<dbReference type="SMART" id="SM00826">
    <property type="entry name" value="PKS_DH"/>
    <property type="match status" value="1"/>
</dbReference>
<dbReference type="InterPro" id="IPR042104">
    <property type="entry name" value="PKS_dehydratase_sf"/>
</dbReference>
<reference evidence="15" key="1">
    <citation type="journal article" date="2019" name="Int. J. Syst. Evol. Microbiol.">
        <title>The Global Catalogue of Microorganisms (GCM) 10K type strain sequencing project: providing services to taxonomists for standard genome sequencing and annotation.</title>
        <authorList>
            <consortium name="The Broad Institute Genomics Platform"/>
            <consortium name="The Broad Institute Genome Sequencing Center for Infectious Disease"/>
            <person name="Wu L."/>
            <person name="Ma J."/>
        </authorList>
    </citation>
    <scope>NUCLEOTIDE SEQUENCE [LARGE SCALE GENOMIC DNA]</scope>
    <source>
        <strain evidence="15">JCM 4542</strain>
    </source>
</reference>
<dbReference type="PROSITE" id="PS52004">
    <property type="entry name" value="KS3_2"/>
    <property type="match status" value="1"/>
</dbReference>
<dbReference type="InterPro" id="IPR009081">
    <property type="entry name" value="PP-bd_ACP"/>
</dbReference>
<dbReference type="InterPro" id="IPR057326">
    <property type="entry name" value="KR_dom"/>
</dbReference>
<dbReference type="Pfam" id="PF02801">
    <property type="entry name" value="Ketoacyl-synt_C"/>
    <property type="match status" value="1"/>
</dbReference>
<dbReference type="SUPFAM" id="SSF51735">
    <property type="entry name" value="NAD(P)-binding Rossmann-fold domains"/>
    <property type="match status" value="3"/>
</dbReference>
<sequence>MPPSSDAIAVVGAACRLPGGITTPAELWSALTEGRCPLGPVPADRFDAERWVDPDPGRSGKTYTATGGFLADVRGFDCDFFALSPREARHMDPQQRLLLELAVEGLDDAGIPAASLAGSDTAVYVGASNQSFAFLQGLAPRSADAYTMTGGAVCNVANRVSHFLDLRGPSLAVDTACSSSLVALHHACEALRCGRSALALAGGVNVLLSPFEFIGFAKASMLSPTGRCRPFSAEADGYVRSEGGGLVVLKPLGAAVRDGDRVLAVVLGSGINADGRTPGLAQPSARAQESLLREVYEAAGVDPQELVYLEMHGTGTPVGDPVECRAVGRALTARRAADRALPVGSVKAHLGHLEPASGMAGLLKAVLVLRHGRVPANPGALPLNPAIDFDAWRLAPVTETRPLPAPSGGRAVAGVNSFGFGGANAHVVLAAAPGPDGPSTPPTRGGPLPVVVSARTRTAVAEAARRMADRLEGCAPGDFYDVAYTSCRRRGRHEERIAVLAPDAATAAERLRRVADGEVAAGALTAGVEGGTVAFVFSGNGAQWPGMGARLMEEEPVFRRAVAEADEALRPLLGWSVSAELAAAPGARRPDTTDVAQPLLFAVQVGLVALLRARGIEPAAVAGHSAGEMAAAWAAGALDLPAAARVVVARSRAQASTAGDWGMAALGADPVRAKALLAPYEGRLELAGVNTAQDVTVGGDAPSLARLGEDCRGQGVYFHDLGLPYAFHSRAMDGLEEQLAADLADLKARRAAVPYASATTGGVLGGEELDAGYWWRNLRRPVQFAAAVGQLADLGCDLYVEVGPHPVLRGYLRRLTSAGRSPALVVATLSREQPGADAVDSAVARLLAGGARHRDSVFFPRPGRVVDLPAYPWQREPHWNGDPGAWSRTCGDGRVDHPLLGERAATAEPVWHGPFEPARVPWLDGHRVGGAVLMPATGYLEMMLAAGRRVLDGPVEIGRLAIPAGLVLPFDEDRQIELQTALAPDDGVVHIASRGGREDTWQQHARGRLRRLYAPVPPLTDLDALAAALPGRRTAEEHYRLAGGKGLDYGPAFRVLTDFRVGDDQVLADYAGGGDLAGYEAHPALLDGALQAASPLLEDATADGGAPFLPVAVERVRAWRRMPAIGHVHVRARTVTPREALLDIAVLAPNGLTCLALEGCRMRRVEQQARVPVRLHTTVTRAAPLPGPAGTPCPLPSPADALAACAADLVRDREHADREGMDRLRALTAHFGAAALASVLGDRRQEPFAVTDVLAAGVPADYAPLVETLLRAAHDHDLAEACGEGWRATGTPAPLERFRAALADCPHLAVELALAGAGAGQLVQILRGQRDPAEVLPAEANRHLLEELRTDGCTSGFAGRAARTVLRALVRDWPADRPLRVLEVGAGTGGTTAHLLPVLPRDRTHYTYADASAACLPRARKRFAGHDVLVPRVLDLDRDPAGQGFAPGSFDVVVAPAALHTARDVRRALEHVAALLDDGGLLLATEPHDVTALALLDGLLPAFWQRGDHEVRRRGPLLPPDGWRRVLDGAGWQEVAVAGDTEDGARCDVSLLLARRPERTGPRPAAPAARHTGTWLVAAEREQDALAGAVAELLTAAGASVRRVAPGDDPGQWSALLGSGAGTAGGPQTHVLLLLGGDAGDDEGELDRAVGRTAVLRALAAAAGAGGVSLWLVTPPTGVLPAPERPLAPGTAAAWGVARTLAGEHPDVSVRRISLDATGRTGADAARLVAELTGAGEEDEVLLTPAGRFVTRLREDRDPDPAAGTEPGEERPFALRVHDTGPAHRLVWAPDTVPEPGPGQVVVHVRAAALNYRDVLQALGTVPLDAGAGGHRPGMECAGVVTAVGPGVADLAPGDRVLAFGSGTLRSHVAVPAATAARMPEGMGFCAAATLPVVFLTVHHSLHHLARLAPGERVLVHGGAGGVGLAAVQYARRAGAEVVATAGTPAKRELLRLLGVAHVLDSRSLHFADQVRAVTDGRGVDVVLNSLAGEAVARGLEALAPGGRFVELGKRDLYADGRLPLGAFLGNVTFSTADLARLAHERPAAFAEEFAEVAACVREGAYRPLPHRVYPADRVAEAFEALQHSRHIGKVVVSLRTPPVLPPVPAPLRLDPAATYVVTGGLGGFGAATARRLAARGARRLCLVSRRGAEVPGAAELLEELHRQGVAASAHAFDAADARAMAALLDSVDTPAHPLRGVVHAAMVLDDGLLTEVTEESARRVLSPKAAGARVLDRLTRGRELDFFVLYSSVAALLGNPQQSTYVAANLCLESLVRARRHAGRPGLAVAWGALGDAGYVARNGLDGFMEHVGLVPVPAERALDALEELLAGGRDDVAVVAGIGWGRVRHGIGAVGAPRFALVRPEGEDDATGRAARDMAQALARATPEEALAKVTEAVVTVLAGVLQTTPDRIAPDRPLNQLGLDSLMGAELMTTLHQRLGCDVPAMEILASPTVAALAARCVQRLKPVPDTGAEPAGAAAR</sequence>
<dbReference type="SMART" id="SM00827">
    <property type="entry name" value="PKS_AT"/>
    <property type="match status" value="1"/>
</dbReference>
<dbReference type="CDD" id="cd02440">
    <property type="entry name" value="AdoMet_MTases"/>
    <property type="match status" value="1"/>
</dbReference>
<dbReference type="RefSeq" id="WP_344433599.1">
    <property type="nucleotide sequence ID" value="NZ_BAAASL010000003.1"/>
</dbReference>
<dbReference type="InterPro" id="IPR014031">
    <property type="entry name" value="Ketoacyl_synth_C"/>
</dbReference>
<dbReference type="PROSITE" id="PS52019">
    <property type="entry name" value="PKS_MFAS_DH"/>
    <property type="match status" value="1"/>
</dbReference>
<evidence type="ECO:0000256" key="2">
    <source>
        <dbReference type="ARBA" id="ARBA00022450"/>
    </source>
</evidence>
<dbReference type="Pfam" id="PF14765">
    <property type="entry name" value="PS-DH"/>
    <property type="match status" value="1"/>
</dbReference>
<evidence type="ECO:0000256" key="10">
    <source>
        <dbReference type="SAM" id="MobiDB-lite"/>
    </source>
</evidence>
<evidence type="ECO:0000259" key="13">
    <source>
        <dbReference type="PROSITE" id="PS52019"/>
    </source>
</evidence>
<dbReference type="CDD" id="cd05195">
    <property type="entry name" value="enoyl_red"/>
    <property type="match status" value="1"/>
</dbReference>
<dbReference type="Pfam" id="PF21089">
    <property type="entry name" value="PKS_DH_N"/>
    <property type="match status" value="1"/>
</dbReference>
<dbReference type="PANTHER" id="PTHR43775:SF37">
    <property type="entry name" value="SI:DKEY-61P9.11"/>
    <property type="match status" value="1"/>
</dbReference>
<dbReference type="InterPro" id="IPR014043">
    <property type="entry name" value="Acyl_transferase_dom"/>
</dbReference>
<dbReference type="InterPro" id="IPR020806">
    <property type="entry name" value="PKS_PP-bd"/>
</dbReference>
<dbReference type="SUPFAM" id="SSF55048">
    <property type="entry name" value="Probable ACP-binding domain of malonyl-CoA ACP transacylase"/>
    <property type="match status" value="1"/>
</dbReference>
<evidence type="ECO:0000256" key="8">
    <source>
        <dbReference type="ARBA" id="ARBA00023315"/>
    </source>
</evidence>
<keyword evidence="7" id="KW-0511">Multifunctional enzyme</keyword>
<dbReference type="PROSITE" id="PS50075">
    <property type="entry name" value="CARRIER"/>
    <property type="match status" value="1"/>
</dbReference>
<dbReference type="InterPro" id="IPR036291">
    <property type="entry name" value="NAD(P)-bd_dom_sf"/>
</dbReference>
<feature type="region of interest" description="C-terminal hotdog fold" evidence="9">
    <location>
        <begin position="1030"/>
        <end position="1171"/>
    </location>
</feature>
<dbReference type="InterPro" id="IPR013154">
    <property type="entry name" value="ADH-like_N"/>
</dbReference>
<keyword evidence="2" id="KW-0596">Phosphopantetheine</keyword>
<dbReference type="Gene3D" id="3.10.129.110">
    <property type="entry name" value="Polyketide synthase dehydratase"/>
    <property type="match status" value="1"/>
</dbReference>
<evidence type="ECO:0000313" key="15">
    <source>
        <dbReference type="Proteomes" id="UP001500886"/>
    </source>
</evidence>
<dbReference type="InterPro" id="IPR014030">
    <property type="entry name" value="Ketoacyl_synth_N"/>
</dbReference>
<dbReference type="InterPro" id="IPR049900">
    <property type="entry name" value="PKS_mFAS_DH"/>
</dbReference>
<dbReference type="InterPro" id="IPR018201">
    <property type="entry name" value="Ketoacyl_synth_AS"/>
</dbReference>
<feature type="region of interest" description="Disordered" evidence="10">
    <location>
        <begin position="1753"/>
        <end position="1772"/>
    </location>
</feature>
<dbReference type="Gene3D" id="3.40.50.150">
    <property type="entry name" value="Vaccinia Virus protein VP39"/>
    <property type="match status" value="1"/>
</dbReference>
<comment type="pathway">
    <text evidence="1">Antibiotic biosynthesis.</text>
</comment>
<evidence type="ECO:0000256" key="7">
    <source>
        <dbReference type="ARBA" id="ARBA00023268"/>
    </source>
</evidence>
<evidence type="ECO:0000256" key="5">
    <source>
        <dbReference type="ARBA" id="ARBA00022857"/>
    </source>
</evidence>
<dbReference type="Gene3D" id="1.10.1200.10">
    <property type="entry name" value="ACP-like"/>
    <property type="match status" value="1"/>
</dbReference>
<dbReference type="EMBL" id="BAAASL010000003">
    <property type="protein sequence ID" value="GAA2710772.1"/>
    <property type="molecule type" value="Genomic_DNA"/>
</dbReference>
<accession>A0ABP6G1M9</accession>
<evidence type="ECO:0000256" key="3">
    <source>
        <dbReference type="ARBA" id="ARBA00022553"/>
    </source>
</evidence>
<dbReference type="SUPFAM" id="SSF53335">
    <property type="entry name" value="S-adenosyl-L-methionine-dependent methyltransferases"/>
    <property type="match status" value="1"/>
</dbReference>
<dbReference type="SMART" id="SM00825">
    <property type="entry name" value="PKS_KS"/>
    <property type="match status" value="1"/>
</dbReference>
<dbReference type="InterPro" id="IPR011032">
    <property type="entry name" value="GroES-like_sf"/>
</dbReference>
<dbReference type="PROSITE" id="PS00606">
    <property type="entry name" value="KS3_1"/>
    <property type="match status" value="1"/>
</dbReference>
<dbReference type="InterPro" id="IPR002364">
    <property type="entry name" value="Quin_OxRdtase/zeta-crystal_CS"/>
</dbReference>
<dbReference type="PANTHER" id="PTHR43775">
    <property type="entry name" value="FATTY ACID SYNTHASE"/>
    <property type="match status" value="1"/>
</dbReference>
<dbReference type="InterPro" id="IPR016039">
    <property type="entry name" value="Thiolase-like"/>
</dbReference>
<dbReference type="InterPro" id="IPR049551">
    <property type="entry name" value="PKS_DH_C"/>
</dbReference>
<evidence type="ECO:0000256" key="9">
    <source>
        <dbReference type="PROSITE-ProRule" id="PRU01363"/>
    </source>
</evidence>
<keyword evidence="5" id="KW-0521">NADP</keyword>
<feature type="domain" description="Carrier" evidence="11">
    <location>
        <begin position="2387"/>
        <end position="2464"/>
    </location>
</feature>
<dbReference type="InterPro" id="IPR013217">
    <property type="entry name" value="Methyltransf_12"/>
</dbReference>
<dbReference type="InterPro" id="IPR020843">
    <property type="entry name" value="ER"/>
</dbReference>
<dbReference type="InterPro" id="IPR050091">
    <property type="entry name" value="PKS_NRPS_Biosynth_Enz"/>
</dbReference>
<dbReference type="InterPro" id="IPR020841">
    <property type="entry name" value="PKS_Beta-ketoAc_synthase_dom"/>
</dbReference>
<dbReference type="InterPro" id="IPR013968">
    <property type="entry name" value="PKS_KR"/>
</dbReference>
<feature type="region of interest" description="N-terminal hotdog fold" evidence="9">
    <location>
        <begin position="897"/>
        <end position="1016"/>
    </location>
</feature>
<feature type="domain" description="Ketosynthase family 3 (KS3)" evidence="12">
    <location>
        <begin position="5"/>
        <end position="431"/>
    </location>
</feature>
<keyword evidence="15" id="KW-1185">Reference proteome</keyword>
<dbReference type="Gene3D" id="3.40.47.10">
    <property type="match status" value="1"/>
</dbReference>
<dbReference type="Pfam" id="PF00109">
    <property type="entry name" value="ketoacyl-synt"/>
    <property type="match status" value="1"/>
</dbReference>
<feature type="domain" description="PKS/mFAS DH" evidence="13">
    <location>
        <begin position="897"/>
        <end position="1171"/>
    </location>
</feature>
<gene>
    <name evidence="14" type="ORF">GCM10010315_11300</name>
</gene>
<dbReference type="Gene3D" id="3.30.70.3290">
    <property type="match status" value="1"/>
</dbReference>
<protein>
    <submittedName>
        <fullName evidence="14">Type I polyketide synthase</fullName>
    </submittedName>
</protein>
<dbReference type="SUPFAM" id="SSF52151">
    <property type="entry name" value="FabD/lysophospholipase-like"/>
    <property type="match status" value="1"/>
</dbReference>
<dbReference type="Pfam" id="PF13602">
    <property type="entry name" value="ADH_zinc_N_2"/>
    <property type="match status" value="1"/>
</dbReference>
<dbReference type="CDD" id="cd00833">
    <property type="entry name" value="PKS"/>
    <property type="match status" value="1"/>
</dbReference>
<dbReference type="Pfam" id="PF00698">
    <property type="entry name" value="Acyl_transf_1"/>
    <property type="match status" value="1"/>
</dbReference>
<feature type="active site" description="Proton donor; for dehydratase activity" evidence="9">
    <location>
        <position position="1087"/>
    </location>
</feature>
<dbReference type="InterPro" id="IPR001227">
    <property type="entry name" value="Ac_transferase_dom_sf"/>
</dbReference>
<evidence type="ECO:0000259" key="12">
    <source>
        <dbReference type="PROSITE" id="PS52004"/>
    </source>
</evidence>
<dbReference type="PROSITE" id="PS01162">
    <property type="entry name" value="QOR_ZETA_CRYSTAL"/>
    <property type="match status" value="1"/>
</dbReference>
<dbReference type="InterPro" id="IPR029063">
    <property type="entry name" value="SAM-dependent_MTases_sf"/>
</dbReference>
<dbReference type="SUPFAM" id="SSF50129">
    <property type="entry name" value="GroES-like"/>
    <property type="match status" value="1"/>
</dbReference>
<keyword evidence="6" id="KW-0045">Antibiotic biosynthesis</keyword>
<dbReference type="Pfam" id="PF08659">
    <property type="entry name" value="KR"/>
    <property type="match status" value="1"/>
</dbReference>
<dbReference type="InterPro" id="IPR016036">
    <property type="entry name" value="Malonyl_transacylase_ACP-bd"/>
</dbReference>
<keyword evidence="3" id="KW-0597">Phosphoprotein</keyword>
<dbReference type="SUPFAM" id="SSF47336">
    <property type="entry name" value="ACP-like"/>
    <property type="match status" value="1"/>
</dbReference>
<dbReference type="Pfam" id="PF00550">
    <property type="entry name" value="PP-binding"/>
    <property type="match status" value="1"/>
</dbReference>
<evidence type="ECO:0000256" key="1">
    <source>
        <dbReference type="ARBA" id="ARBA00004792"/>
    </source>
</evidence>
<evidence type="ECO:0000256" key="6">
    <source>
        <dbReference type="ARBA" id="ARBA00023194"/>
    </source>
</evidence>
<dbReference type="InterPro" id="IPR020807">
    <property type="entry name" value="PKS_DH"/>
</dbReference>
<dbReference type="InterPro" id="IPR036736">
    <property type="entry name" value="ACP-like_sf"/>
</dbReference>
<organism evidence="14 15">
    <name type="scientific">Streptomyces luteosporeus</name>
    <dbReference type="NCBI Taxonomy" id="173856"/>
    <lineage>
        <taxon>Bacteria</taxon>
        <taxon>Bacillati</taxon>
        <taxon>Actinomycetota</taxon>
        <taxon>Actinomycetes</taxon>
        <taxon>Kitasatosporales</taxon>
        <taxon>Streptomycetaceae</taxon>
        <taxon>Streptomyces</taxon>
    </lineage>
</organism>
<dbReference type="Gene3D" id="3.40.366.10">
    <property type="entry name" value="Malonyl-Coenzyme A Acyl Carrier Protein, domain 2"/>
    <property type="match status" value="1"/>
</dbReference>